<feature type="compositionally biased region" description="Low complexity" evidence="1">
    <location>
        <begin position="235"/>
        <end position="244"/>
    </location>
</feature>
<gene>
    <name evidence="3" type="ORF">BGZ99_005649</name>
</gene>
<feature type="compositionally biased region" description="Basic and acidic residues" evidence="1">
    <location>
        <begin position="1484"/>
        <end position="1495"/>
    </location>
</feature>
<sequence length="1495" mass="167731">MTRPEAKTTSGTRAEPATRRSARTSKVVQPVEPKPAPTKVKSAAPTKAKSAPKGSIRAPKSKEDVVESGEDEVESGEDVVESGKDDTENSAVESGEDEEEEVLVRAPRRTARTQKASEARPTVTRATPARNGAKATQSTRSTKTTKPVKVAAPVQEEEEQDDEIDEDEEEEEEEEEEEVSDEDDEESSSSEEEDADDSDFEEPSQKRKVKTATPKKPRQPKLDRIPVIRPRKPRQPSSKSAKAPKAPKEKTTSVRSKTSTFTAARRSASFKLIAGADEEDEGDEEQSELYSAVLDSQAALDTVVADWISLYEHSSDEAMLNVINLLIRSCGCKQLISAEDFSRRGQKIVKVLDPILLRYKENTTNFDYPIVSKAKEFKKFKKNLLEFYTRLIHNVQDTILYDGKLVKTLLEWTFALSSSIFRPIRHTATAVALNIVSSLAEMASGLQDELDVTTRQLATSQKQKAMQSKIKQLEKKVATAQSHKADLLAWKDLIFESVFILRCRDVDPLVRLDCVHELGQWMAIYPNHYVASSYLRYLGWAISDKSAAVRLEALKVLAKQYEVEHHSMALRQFTNRFTERFIEMALGESDTFARLGAIRVVTLIHKHGQLEEGEIVKISTLIFGANAKVRKSLAKFVKARVWEDEVTGRMANCELVVQNESGADPIRKDWVELKSLVCFLIKVGKTEAEQNASKVVEDENTTGAGARLFEETKVGRISLAVEALWSEIEALKNWKSIADYLLVDHTTASTPSSSNAKVATLQDAYHLEEEEENVLLEIFIASLQLTLQPPAVPGFQKEKAKQKAEQDDVTDEVGRFCINIMPQLFVKYSVDAGRIRSVLVIPQLVPLSTYVDQRMPAAYEALVDDVIKVFKKHRDPSVLSAAALTLRTMQSYEILRSSHEGKIEALGATIVDTFLALISQTRDIDAADRITLDEFTICLRRLEHLIKCTDVTIKRLRARTQDPFEGLLEVINKYKTVHGQETAVVTSALSTSFLWMSWLCRAQASNHGADADWAEGEVQELLRVQAALVEVVSNLATKDTADIDQRVRRRAFQILGDIYWLFGGDMFHVSKGANRHKLHMTCPETTQDECEEFLRTELDLWDDKVQEMMKEIREARTPKAPADADMTVNEADSDANEDRAKEDTIDEAEIAEDETLAATCIEREDKYEMFGTVFSFMRQIMLRDFSMGHATAVIARYGRFGAEYDEGVKRVVNSIKTVATEGLTRNRKAALFMEVCLDSLEESYELHMGLNQKSANHALQLARLLTTAIKPPGFMQVRSGIDMRLAWDLHRRGIIHILEKAAGYQRLEHDINKAKIIKFFDVLVNMPFGPLTTTAEITNLQELIMSECERLELDVDPEDDTWEALRSYQIKLEKLRQKAVADQAAATKKAEESARLRVEQQDRAAEAIVGARDIDMEAAHGGDEVDDLSKPTERSNGKKRQAEDDDGDENEDEENEEVTRARRVSRSASAGASEDGEQSDDGDLAVKETKRIRVR</sequence>
<dbReference type="SUPFAM" id="SSF48371">
    <property type="entry name" value="ARM repeat"/>
    <property type="match status" value="2"/>
</dbReference>
<feature type="compositionally biased region" description="Polar residues" evidence="1">
    <location>
        <begin position="134"/>
        <end position="145"/>
    </location>
</feature>
<feature type="compositionally biased region" description="Acidic residues" evidence="1">
    <location>
        <begin position="155"/>
        <end position="202"/>
    </location>
</feature>
<keyword evidence="4" id="KW-1185">Reference proteome</keyword>
<dbReference type="InterPro" id="IPR013721">
    <property type="entry name" value="STAG"/>
</dbReference>
<dbReference type="PROSITE" id="PS51425">
    <property type="entry name" value="SCD"/>
    <property type="match status" value="1"/>
</dbReference>
<dbReference type="GO" id="GO:0003682">
    <property type="term" value="F:chromatin binding"/>
    <property type="evidence" value="ECO:0007669"/>
    <property type="project" value="TreeGrafter"/>
</dbReference>
<evidence type="ECO:0000313" key="4">
    <source>
        <dbReference type="Proteomes" id="UP000738325"/>
    </source>
</evidence>
<dbReference type="GO" id="GO:0005634">
    <property type="term" value="C:nucleus"/>
    <property type="evidence" value="ECO:0007669"/>
    <property type="project" value="TreeGrafter"/>
</dbReference>
<proteinExistence type="predicted"/>
<dbReference type="GO" id="GO:0007062">
    <property type="term" value="P:sister chromatid cohesion"/>
    <property type="evidence" value="ECO:0007669"/>
    <property type="project" value="UniProtKB-ARBA"/>
</dbReference>
<dbReference type="Pfam" id="PF08514">
    <property type="entry name" value="STAG"/>
    <property type="match status" value="1"/>
</dbReference>
<dbReference type="GO" id="GO:0008278">
    <property type="term" value="C:cohesin complex"/>
    <property type="evidence" value="ECO:0007669"/>
    <property type="project" value="TreeGrafter"/>
</dbReference>
<reference evidence="3" key="1">
    <citation type="journal article" date="2020" name="Fungal Divers.">
        <title>Resolving the Mortierellaceae phylogeny through synthesis of multi-gene phylogenetics and phylogenomics.</title>
        <authorList>
            <person name="Vandepol N."/>
            <person name="Liber J."/>
            <person name="Desiro A."/>
            <person name="Na H."/>
            <person name="Kennedy M."/>
            <person name="Barry K."/>
            <person name="Grigoriev I.V."/>
            <person name="Miller A.N."/>
            <person name="O'Donnell K."/>
            <person name="Stajich J.E."/>
            <person name="Bonito G."/>
        </authorList>
    </citation>
    <scope>NUCLEOTIDE SEQUENCE</scope>
    <source>
        <strain evidence="3">REB-010B</strain>
    </source>
</reference>
<dbReference type="InterPro" id="IPR016024">
    <property type="entry name" value="ARM-type_fold"/>
</dbReference>
<dbReference type="Proteomes" id="UP000738325">
    <property type="component" value="Unassembled WGS sequence"/>
</dbReference>
<feature type="domain" description="SCD" evidence="2">
    <location>
        <begin position="499"/>
        <end position="584"/>
    </location>
</feature>
<evidence type="ECO:0000256" key="1">
    <source>
        <dbReference type="SAM" id="MobiDB-lite"/>
    </source>
</evidence>
<dbReference type="OrthoDB" id="498590at2759"/>
<feature type="compositionally biased region" description="Acidic residues" evidence="1">
    <location>
        <begin position="1443"/>
        <end position="1456"/>
    </location>
</feature>
<comment type="caution">
    <text evidence="3">The sequence shown here is derived from an EMBL/GenBank/DDBJ whole genome shotgun (WGS) entry which is preliminary data.</text>
</comment>
<accession>A0A9P6RTB8</accession>
<feature type="compositionally biased region" description="Acidic residues" evidence="1">
    <location>
        <begin position="66"/>
        <end position="80"/>
    </location>
</feature>
<dbReference type="InterPro" id="IPR039662">
    <property type="entry name" value="Cohesin_Scc3/SA"/>
</dbReference>
<organism evidence="3 4">
    <name type="scientific">Dissophora globulifera</name>
    <dbReference type="NCBI Taxonomy" id="979702"/>
    <lineage>
        <taxon>Eukaryota</taxon>
        <taxon>Fungi</taxon>
        <taxon>Fungi incertae sedis</taxon>
        <taxon>Mucoromycota</taxon>
        <taxon>Mortierellomycotina</taxon>
        <taxon>Mortierellomycetes</taxon>
        <taxon>Mortierellales</taxon>
        <taxon>Mortierellaceae</taxon>
        <taxon>Dissophora</taxon>
    </lineage>
</organism>
<dbReference type="EMBL" id="JAAAIP010000037">
    <property type="protein sequence ID" value="KAG0328296.1"/>
    <property type="molecule type" value="Genomic_DNA"/>
</dbReference>
<evidence type="ECO:0000313" key="3">
    <source>
        <dbReference type="EMBL" id="KAG0328296.1"/>
    </source>
</evidence>
<dbReference type="PANTHER" id="PTHR11199:SF0">
    <property type="entry name" value="LD34181P-RELATED"/>
    <property type="match status" value="1"/>
</dbReference>
<feature type="region of interest" description="Disordered" evidence="1">
    <location>
        <begin position="1"/>
        <end position="260"/>
    </location>
</feature>
<name>A0A9P6RTB8_9FUNG</name>
<feature type="compositionally biased region" description="Basic and acidic residues" evidence="1">
    <location>
        <begin position="1418"/>
        <end position="1442"/>
    </location>
</feature>
<evidence type="ECO:0000259" key="2">
    <source>
        <dbReference type="PROSITE" id="PS51425"/>
    </source>
</evidence>
<dbReference type="GO" id="GO:0000785">
    <property type="term" value="C:chromatin"/>
    <property type="evidence" value="ECO:0007669"/>
    <property type="project" value="TreeGrafter"/>
</dbReference>
<feature type="compositionally biased region" description="Low complexity" evidence="1">
    <location>
        <begin position="37"/>
        <end position="53"/>
    </location>
</feature>
<dbReference type="Pfam" id="PF24571">
    <property type="entry name" value="HEAT_SCC3-SA"/>
    <property type="match status" value="1"/>
</dbReference>
<dbReference type="InterPro" id="IPR020839">
    <property type="entry name" value="SCD"/>
</dbReference>
<dbReference type="Pfam" id="PF21581">
    <property type="entry name" value="SCD"/>
    <property type="match status" value="1"/>
</dbReference>
<feature type="compositionally biased region" description="Acidic residues" evidence="1">
    <location>
        <begin position="1474"/>
        <end position="1483"/>
    </location>
</feature>
<feature type="region of interest" description="Disordered" evidence="1">
    <location>
        <begin position="1418"/>
        <end position="1495"/>
    </location>
</feature>
<dbReference type="InterPro" id="IPR056396">
    <property type="entry name" value="HEAT_SCC3-SA"/>
</dbReference>
<dbReference type="PANTHER" id="PTHR11199">
    <property type="entry name" value="STROMAL ANTIGEN"/>
    <property type="match status" value="1"/>
</dbReference>
<protein>
    <recommendedName>
        <fullName evidence="2">SCD domain-containing protein</fullName>
    </recommendedName>
</protein>
<dbReference type="InterPro" id="IPR011989">
    <property type="entry name" value="ARM-like"/>
</dbReference>
<feature type="compositionally biased region" description="Basic residues" evidence="1">
    <location>
        <begin position="206"/>
        <end position="219"/>
    </location>
</feature>
<dbReference type="Gene3D" id="1.25.10.10">
    <property type="entry name" value="Leucine-rich Repeat Variant"/>
    <property type="match status" value="1"/>
</dbReference>